<evidence type="ECO:0000256" key="1">
    <source>
        <dbReference type="SAM" id="SignalP"/>
    </source>
</evidence>
<dbReference type="Proteomes" id="UP000799440">
    <property type="component" value="Unassembled WGS sequence"/>
</dbReference>
<feature type="chain" id="PRO_5025331207" evidence="1">
    <location>
        <begin position="16"/>
        <end position="441"/>
    </location>
</feature>
<reference evidence="2" key="1">
    <citation type="journal article" date="2020" name="Stud. Mycol.">
        <title>101 Dothideomycetes genomes: a test case for predicting lifestyles and emergence of pathogens.</title>
        <authorList>
            <person name="Haridas S."/>
            <person name="Albert R."/>
            <person name="Binder M."/>
            <person name="Bloem J."/>
            <person name="Labutti K."/>
            <person name="Salamov A."/>
            <person name="Andreopoulos B."/>
            <person name="Baker S."/>
            <person name="Barry K."/>
            <person name="Bills G."/>
            <person name="Bluhm B."/>
            <person name="Cannon C."/>
            <person name="Castanera R."/>
            <person name="Culley D."/>
            <person name="Daum C."/>
            <person name="Ezra D."/>
            <person name="Gonzalez J."/>
            <person name="Henrissat B."/>
            <person name="Kuo A."/>
            <person name="Liang C."/>
            <person name="Lipzen A."/>
            <person name="Lutzoni F."/>
            <person name="Magnuson J."/>
            <person name="Mondo S."/>
            <person name="Nolan M."/>
            <person name="Ohm R."/>
            <person name="Pangilinan J."/>
            <person name="Park H.-J."/>
            <person name="Ramirez L."/>
            <person name="Alfaro M."/>
            <person name="Sun H."/>
            <person name="Tritt A."/>
            <person name="Yoshinaga Y."/>
            <person name="Zwiers L.-H."/>
            <person name="Turgeon B."/>
            <person name="Goodwin S."/>
            <person name="Spatafora J."/>
            <person name="Crous P."/>
            <person name="Grigoriev I."/>
        </authorList>
    </citation>
    <scope>NUCLEOTIDE SEQUENCE</scope>
    <source>
        <strain evidence="2">CBS 119925</strain>
    </source>
</reference>
<dbReference type="AlphaFoldDB" id="A0A6A6VGY2"/>
<gene>
    <name evidence="2" type="ORF">M011DRAFT_349716</name>
</gene>
<organism evidence="2 3">
    <name type="scientific">Sporormia fimetaria CBS 119925</name>
    <dbReference type="NCBI Taxonomy" id="1340428"/>
    <lineage>
        <taxon>Eukaryota</taxon>
        <taxon>Fungi</taxon>
        <taxon>Dikarya</taxon>
        <taxon>Ascomycota</taxon>
        <taxon>Pezizomycotina</taxon>
        <taxon>Dothideomycetes</taxon>
        <taxon>Pleosporomycetidae</taxon>
        <taxon>Pleosporales</taxon>
        <taxon>Sporormiaceae</taxon>
        <taxon>Sporormia</taxon>
    </lineage>
</organism>
<evidence type="ECO:0000313" key="2">
    <source>
        <dbReference type="EMBL" id="KAF2748451.1"/>
    </source>
</evidence>
<proteinExistence type="predicted"/>
<keyword evidence="3" id="KW-1185">Reference proteome</keyword>
<sequence length="441" mass="49151">MTRFSILLFCSIASAVPFTLLTRQAVPDDEVCKLEVYKASSWSKSGGEARLKQWIKDHGEEQWLSKMELEITGSNSNVDCSHIQSKNCNGPKQECLQTKEPSWYYVQQMASQVNSHLDMLHENLQSFVVQRTMEMDNILEDFEIKESDIGKILGIANGAAGIGSVIAGATGNAPAAAGLATLAGLLQIGGSVIEEPDQADLKTAMSDYLNSIFVKTEENVARLLLRLFGEDTEDKILDDTLKSMSDLGFSTGSSNEKSAIIRFLSSGASLEKLSSKPVQEALQRVFDLMRQGMIGALLAESKVYVLSNTKRKESDCKHEGMRYVDGACNELFQFDPRDQQSYRVPKEWYARLKDNYGFDRTQMYRNVIRCNNKPPGPKDSGLYPPCFFGLPVLRTDTVTNSAKDEWCSATNKKELPDWLNSDKGNWHPCAKMDEWIVPGGM</sequence>
<evidence type="ECO:0000313" key="3">
    <source>
        <dbReference type="Proteomes" id="UP000799440"/>
    </source>
</evidence>
<protein>
    <submittedName>
        <fullName evidence="2">Uncharacterized protein</fullName>
    </submittedName>
</protein>
<accession>A0A6A6VGY2</accession>
<keyword evidence="1" id="KW-0732">Signal</keyword>
<feature type="signal peptide" evidence="1">
    <location>
        <begin position="1"/>
        <end position="15"/>
    </location>
</feature>
<dbReference type="EMBL" id="MU006569">
    <property type="protein sequence ID" value="KAF2748451.1"/>
    <property type="molecule type" value="Genomic_DNA"/>
</dbReference>
<name>A0A6A6VGY2_9PLEO</name>